<name>A0ABU8N8Y6_9PSEU</name>
<dbReference type="InterPro" id="IPR011009">
    <property type="entry name" value="Kinase-like_dom_sf"/>
</dbReference>
<dbReference type="PROSITE" id="PS00107">
    <property type="entry name" value="PROTEIN_KINASE_ATP"/>
    <property type="match status" value="1"/>
</dbReference>
<dbReference type="Gene3D" id="3.30.200.20">
    <property type="entry name" value="Phosphorylase Kinase, domain 1"/>
    <property type="match status" value="1"/>
</dbReference>
<feature type="binding site" evidence="7">
    <location>
        <position position="59"/>
    </location>
    <ligand>
        <name>ATP</name>
        <dbReference type="ChEBI" id="CHEBI:30616"/>
    </ligand>
</feature>
<organism evidence="12 13">
    <name type="scientific">Actinomycetospora aeridis</name>
    <dbReference type="NCBI Taxonomy" id="3129231"/>
    <lineage>
        <taxon>Bacteria</taxon>
        <taxon>Bacillati</taxon>
        <taxon>Actinomycetota</taxon>
        <taxon>Actinomycetes</taxon>
        <taxon>Pseudonocardiales</taxon>
        <taxon>Pseudonocardiaceae</taxon>
        <taxon>Actinomycetospora</taxon>
    </lineage>
</organism>
<dbReference type="EMBL" id="JBBEGL010000005">
    <property type="protein sequence ID" value="MEJ2888397.1"/>
    <property type="molecule type" value="Genomic_DNA"/>
</dbReference>
<evidence type="ECO:0000256" key="4">
    <source>
        <dbReference type="ARBA" id="ARBA00022741"/>
    </source>
</evidence>
<keyword evidence="13" id="KW-1185">Reference proteome</keyword>
<sequence length="713" mass="72993">MTDLSGPAPDGTAGTAGTGNTGDADSFGPYRLEHRLGRGGMGEVHRAYDTRRDREVALKRLTPDLADDPEIRERFERECRTAARLSSPHVVPIHDFGVIDGRLFLDMRLVEGRDLARVLHDEGPLDPARAVAVVEQIADALDDAHAHDLVHRDVKPGNVLVTSGRGPDFVHLVDFGIVRLAGASTRGRNLTGTGTTLGTLAYMAPEQFEGADVDRRADVYALAVVLYECLVGAPPFDGDMPAMLHQHLTVAPPPPSARRPGLPPALDAVVLRGLAKRPGDRYAEAGELAEAARAALGAGGAGGAGPTPPVAAPGGPEHRRETWIGPGAPPPGGHPSFPPQAPPPYAAAGGAPGGQVRWDSGPHGASAPWSPAPGGPGSWPGSGPWATPSVPGQPVAPPQGPPRRRRRALLIAAGALVLVAALVVTLVVTLGRGATDGPVTVAVGPAAPLAQLFPASTGGGCVPGDVAAYRVGTTGALPLEAAQCNAAGGVTISYSRWNTPSDAVDRVFGYSGSQSVDGQRVWQYENVPQGPYWQTVSGGSCTSLAAYNGIAATVQLYAPADRCADVTAAFRTSGIPGGEELRAVERAFAPAVRPGCGPATPTAGTSGIVPRQVRSCAGPEGTTVTWSRWNGAGDVAAEANSRGARSGETVSSWNAPNGPRQGPYVAAEDGGTCRALLGWDAAPYAAEVVGPDCDTVERAVVGLAPPPGEGLPA</sequence>
<keyword evidence="9" id="KW-0472">Membrane</keyword>
<evidence type="ECO:0000259" key="10">
    <source>
        <dbReference type="PROSITE" id="PS50011"/>
    </source>
</evidence>
<dbReference type="PROSITE" id="PS50042">
    <property type="entry name" value="CNMP_BINDING_3"/>
    <property type="match status" value="1"/>
</dbReference>
<dbReference type="PANTHER" id="PTHR43289:SF6">
    <property type="entry name" value="SERINE_THREONINE-PROTEIN KINASE NEKL-3"/>
    <property type="match status" value="1"/>
</dbReference>
<protein>
    <recommendedName>
        <fullName evidence="1">non-specific serine/threonine protein kinase</fullName>
        <ecNumber evidence="1">2.7.11.1</ecNumber>
    </recommendedName>
</protein>
<dbReference type="SMART" id="SM00220">
    <property type="entry name" value="S_TKc"/>
    <property type="match status" value="1"/>
</dbReference>
<evidence type="ECO:0000256" key="8">
    <source>
        <dbReference type="SAM" id="MobiDB-lite"/>
    </source>
</evidence>
<keyword evidence="3 12" id="KW-0808">Transferase</keyword>
<feature type="compositionally biased region" description="Low complexity" evidence="8">
    <location>
        <begin position="381"/>
        <end position="393"/>
    </location>
</feature>
<feature type="compositionally biased region" description="Low complexity" evidence="8">
    <location>
        <begin position="1"/>
        <end position="13"/>
    </location>
</feature>
<evidence type="ECO:0000256" key="3">
    <source>
        <dbReference type="ARBA" id="ARBA00022679"/>
    </source>
</evidence>
<evidence type="ECO:0000256" key="2">
    <source>
        <dbReference type="ARBA" id="ARBA00022527"/>
    </source>
</evidence>
<dbReference type="Pfam" id="PF00069">
    <property type="entry name" value="Pkinase"/>
    <property type="match status" value="1"/>
</dbReference>
<reference evidence="12 13" key="1">
    <citation type="submission" date="2024-03" db="EMBL/GenBank/DDBJ databases">
        <title>Actinomycetospora sp. OC33-EN06, a novel actinomycete isolated from wild orchid (Aerides multiflora).</title>
        <authorList>
            <person name="Suriyachadkun C."/>
        </authorList>
    </citation>
    <scope>NUCLEOTIDE SEQUENCE [LARGE SCALE GENOMIC DNA]</scope>
    <source>
        <strain evidence="12 13">OC33-EN06</strain>
    </source>
</reference>
<dbReference type="PROSITE" id="PS00108">
    <property type="entry name" value="PROTEIN_KINASE_ST"/>
    <property type="match status" value="1"/>
</dbReference>
<comment type="caution">
    <text evidence="12">The sequence shown here is derived from an EMBL/GenBank/DDBJ whole genome shotgun (WGS) entry which is preliminary data.</text>
</comment>
<keyword evidence="9" id="KW-1133">Transmembrane helix</keyword>
<keyword evidence="2" id="KW-0723">Serine/threonine-protein kinase</keyword>
<dbReference type="InterPro" id="IPR008271">
    <property type="entry name" value="Ser/Thr_kinase_AS"/>
</dbReference>
<accession>A0ABU8N8Y6</accession>
<evidence type="ECO:0000256" key="5">
    <source>
        <dbReference type="ARBA" id="ARBA00022777"/>
    </source>
</evidence>
<evidence type="ECO:0000259" key="11">
    <source>
        <dbReference type="PROSITE" id="PS50042"/>
    </source>
</evidence>
<gene>
    <name evidence="12" type="ORF">WCD41_18200</name>
</gene>
<dbReference type="Proteomes" id="UP001370100">
    <property type="component" value="Unassembled WGS sequence"/>
</dbReference>
<feature type="domain" description="Protein kinase" evidence="10">
    <location>
        <begin position="30"/>
        <end position="296"/>
    </location>
</feature>
<dbReference type="SUPFAM" id="SSF56112">
    <property type="entry name" value="Protein kinase-like (PK-like)"/>
    <property type="match status" value="1"/>
</dbReference>
<evidence type="ECO:0000256" key="6">
    <source>
        <dbReference type="ARBA" id="ARBA00022840"/>
    </source>
</evidence>
<dbReference type="EC" id="2.7.11.1" evidence="1"/>
<evidence type="ECO:0000256" key="1">
    <source>
        <dbReference type="ARBA" id="ARBA00012513"/>
    </source>
</evidence>
<keyword evidence="5 12" id="KW-0418">Kinase</keyword>
<feature type="region of interest" description="Disordered" evidence="8">
    <location>
        <begin position="298"/>
        <end position="403"/>
    </location>
</feature>
<evidence type="ECO:0000256" key="7">
    <source>
        <dbReference type="PROSITE-ProRule" id="PRU10141"/>
    </source>
</evidence>
<feature type="transmembrane region" description="Helical" evidence="9">
    <location>
        <begin position="408"/>
        <end position="430"/>
    </location>
</feature>
<feature type="domain" description="Cyclic nucleotide-binding" evidence="11">
    <location>
        <begin position="136"/>
        <end position="221"/>
    </location>
</feature>
<dbReference type="PANTHER" id="PTHR43289">
    <property type="entry name" value="MITOGEN-ACTIVATED PROTEIN KINASE KINASE KINASE 20-RELATED"/>
    <property type="match status" value="1"/>
</dbReference>
<evidence type="ECO:0000256" key="9">
    <source>
        <dbReference type="SAM" id="Phobius"/>
    </source>
</evidence>
<keyword evidence="9" id="KW-0812">Transmembrane</keyword>
<dbReference type="Gene3D" id="1.10.510.10">
    <property type="entry name" value="Transferase(Phosphotransferase) domain 1"/>
    <property type="match status" value="1"/>
</dbReference>
<keyword evidence="6 7" id="KW-0067">ATP-binding</keyword>
<dbReference type="RefSeq" id="WP_337714932.1">
    <property type="nucleotide sequence ID" value="NZ_JBBEGL010000005.1"/>
</dbReference>
<dbReference type="PROSITE" id="PS50011">
    <property type="entry name" value="PROTEIN_KINASE_DOM"/>
    <property type="match status" value="1"/>
</dbReference>
<proteinExistence type="predicted"/>
<dbReference type="InterPro" id="IPR000595">
    <property type="entry name" value="cNMP-bd_dom"/>
</dbReference>
<feature type="region of interest" description="Disordered" evidence="8">
    <location>
        <begin position="1"/>
        <end position="32"/>
    </location>
</feature>
<dbReference type="InterPro" id="IPR017441">
    <property type="entry name" value="Protein_kinase_ATP_BS"/>
</dbReference>
<dbReference type="CDD" id="cd14014">
    <property type="entry name" value="STKc_PknB_like"/>
    <property type="match status" value="1"/>
</dbReference>
<feature type="compositionally biased region" description="Pro residues" evidence="8">
    <location>
        <begin position="327"/>
        <end position="345"/>
    </location>
</feature>
<dbReference type="GO" id="GO:0004674">
    <property type="term" value="F:protein serine/threonine kinase activity"/>
    <property type="evidence" value="ECO:0007669"/>
    <property type="project" value="UniProtKB-EC"/>
</dbReference>
<keyword evidence="4 7" id="KW-0547">Nucleotide-binding</keyword>
<evidence type="ECO:0000313" key="12">
    <source>
        <dbReference type="EMBL" id="MEJ2888397.1"/>
    </source>
</evidence>
<evidence type="ECO:0000313" key="13">
    <source>
        <dbReference type="Proteomes" id="UP001370100"/>
    </source>
</evidence>
<dbReference type="InterPro" id="IPR000719">
    <property type="entry name" value="Prot_kinase_dom"/>
</dbReference>
<feature type="region of interest" description="Disordered" evidence="8">
    <location>
        <begin position="640"/>
        <end position="661"/>
    </location>
</feature>